<sequence length="38" mass="4430">MEPSLTHPPKARKRKPSIPRLGLDGIPLHDEIEMRKVW</sequence>
<accession>C8WTI6</accession>
<evidence type="ECO:0000313" key="3">
    <source>
        <dbReference type="Proteomes" id="UP000001917"/>
    </source>
</evidence>
<dbReference type="HOGENOM" id="CLU_3323673_0_0_9"/>
<dbReference type="EMBL" id="CP001727">
    <property type="protein sequence ID" value="ACV57728.1"/>
    <property type="molecule type" value="Genomic_DNA"/>
</dbReference>
<reference evidence="2 3" key="2">
    <citation type="journal article" date="2010" name="Stand. Genomic Sci.">
        <title>Complete genome sequence of Alicyclobacillus acidocaldarius type strain (104-IA).</title>
        <authorList>
            <person name="Mavromatis K."/>
            <person name="Sikorski J."/>
            <person name="Lapidus A."/>
            <person name="Glavina Del Rio T."/>
            <person name="Copeland A."/>
            <person name="Tice H."/>
            <person name="Cheng J.F."/>
            <person name="Lucas S."/>
            <person name="Chen F."/>
            <person name="Nolan M."/>
            <person name="Bruce D."/>
            <person name="Goodwin L."/>
            <person name="Pitluck S."/>
            <person name="Ivanova N."/>
            <person name="Ovchinnikova G."/>
            <person name="Pati A."/>
            <person name="Chen A."/>
            <person name="Palaniappan K."/>
            <person name="Land M."/>
            <person name="Hauser L."/>
            <person name="Chang Y.J."/>
            <person name="Jeffries C.D."/>
            <person name="Chain P."/>
            <person name="Meincke L."/>
            <person name="Sims D."/>
            <person name="Chertkov O."/>
            <person name="Han C."/>
            <person name="Brettin T."/>
            <person name="Detter J.C."/>
            <person name="Wahrenburg C."/>
            <person name="Rohde M."/>
            <person name="Pukall R."/>
            <person name="Goker M."/>
            <person name="Bristow J."/>
            <person name="Eisen J.A."/>
            <person name="Markowitz V."/>
            <person name="Hugenholtz P."/>
            <person name="Klenk H.P."/>
            <person name="Kyrpides N.C."/>
        </authorList>
    </citation>
    <scope>NUCLEOTIDE SEQUENCE [LARGE SCALE GENOMIC DNA]</scope>
    <source>
        <strain evidence="3">ATCC 27009 / DSM 446 / BCRC 14685 / JCM 5260 / KCTC 1825 / NBRC 15652 / NCIMB 11725 / NRRL B-14509 / 104-IA</strain>
    </source>
</reference>
<protein>
    <submittedName>
        <fullName evidence="2">Uncharacterized protein</fullName>
    </submittedName>
</protein>
<organism evidence="2 3">
    <name type="scientific">Alicyclobacillus acidocaldarius subsp. acidocaldarius (strain ATCC 27009 / DSM 446 / BCRC 14685 / JCM 5260 / KCTC 1825 / NBRC 15652 / NCIMB 11725 / NRRL B-14509 / 104-IA)</name>
    <name type="common">Bacillus acidocaldarius</name>
    <dbReference type="NCBI Taxonomy" id="521098"/>
    <lineage>
        <taxon>Bacteria</taxon>
        <taxon>Bacillati</taxon>
        <taxon>Bacillota</taxon>
        <taxon>Bacilli</taxon>
        <taxon>Bacillales</taxon>
        <taxon>Alicyclobacillaceae</taxon>
        <taxon>Alicyclobacillus</taxon>
    </lineage>
</organism>
<dbReference type="AlphaFoldDB" id="C8WTI6"/>
<gene>
    <name evidence="2" type="ordered locus">Aaci_0681</name>
</gene>
<feature type="region of interest" description="Disordered" evidence="1">
    <location>
        <begin position="1"/>
        <end position="22"/>
    </location>
</feature>
<dbReference type="eggNOG" id="COG0456">
    <property type="taxonomic scope" value="Bacteria"/>
</dbReference>
<dbReference type="Proteomes" id="UP000001917">
    <property type="component" value="Chromosome"/>
</dbReference>
<keyword evidence="3" id="KW-1185">Reference proteome</keyword>
<name>C8WTI6_ALIAD</name>
<dbReference type="STRING" id="521098.Aaci_0681"/>
<dbReference type="KEGG" id="aac:Aaci_0681"/>
<evidence type="ECO:0000256" key="1">
    <source>
        <dbReference type="SAM" id="MobiDB-lite"/>
    </source>
</evidence>
<reference evidence="3" key="1">
    <citation type="submission" date="2009-09" db="EMBL/GenBank/DDBJ databases">
        <title>The complete chromosome of Alicyclobacillus acidocaldarius subsp. acidocaldarius DSM 446.</title>
        <authorList>
            <consortium name="US DOE Joint Genome Institute (JGI-PGF)"/>
            <person name="Lucas S."/>
            <person name="Copeland A."/>
            <person name="Lapidus A."/>
            <person name="Glavina del Rio T."/>
            <person name="Dalin E."/>
            <person name="Tice H."/>
            <person name="Bruce D."/>
            <person name="Goodwin L."/>
            <person name="Pitluck S."/>
            <person name="Kyrpides N."/>
            <person name="Mavromatis K."/>
            <person name="Ivanova N."/>
            <person name="Ovchinnikova G."/>
            <person name="Chertkov O."/>
            <person name="Sims D."/>
            <person name="Brettin T."/>
            <person name="Detter J.C."/>
            <person name="Han C."/>
            <person name="Larimer F."/>
            <person name="Land M."/>
            <person name="Hauser L."/>
            <person name="Markowitz V."/>
            <person name="Cheng J.-F."/>
            <person name="Hugenholtz P."/>
            <person name="Woyke T."/>
            <person name="Wu D."/>
            <person name="Pukall R."/>
            <person name="Klenk H.-P."/>
            <person name="Eisen J.A."/>
        </authorList>
    </citation>
    <scope>NUCLEOTIDE SEQUENCE [LARGE SCALE GENOMIC DNA]</scope>
    <source>
        <strain evidence="3">ATCC 27009 / DSM 446 / BCRC 14685 / JCM 5260 / KCTC 1825 / NBRC 15652 / NCIMB 11725 / NRRL B-14509 / 104-IA</strain>
    </source>
</reference>
<evidence type="ECO:0000313" key="2">
    <source>
        <dbReference type="EMBL" id="ACV57728.1"/>
    </source>
</evidence>
<proteinExistence type="predicted"/>